<keyword evidence="3" id="KW-1185">Reference proteome</keyword>
<dbReference type="OrthoDB" id="2360307at2759"/>
<gene>
    <name evidence="2" type="ORF">INT47_006619</name>
</gene>
<reference evidence="2" key="1">
    <citation type="submission" date="2020-12" db="EMBL/GenBank/DDBJ databases">
        <title>Metabolic potential, ecology and presence of endohyphal bacteria is reflected in genomic diversity of Mucoromycotina.</title>
        <authorList>
            <person name="Muszewska A."/>
            <person name="Okrasinska A."/>
            <person name="Steczkiewicz K."/>
            <person name="Drgas O."/>
            <person name="Orlowska M."/>
            <person name="Perlinska-Lenart U."/>
            <person name="Aleksandrzak-Piekarczyk T."/>
            <person name="Szatraj K."/>
            <person name="Zielenkiewicz U."/>
            <person name="Pilsyk S."/>
            <person name="Malc E."/>
            <person name="Mieczkowski P."/>
            <person name="Kruszewska J.S."/>
            <person name="Biernat P."/>
            <person name="Pawlowska J."/>
        </authorList>
    </citation>
    <scope>NUCLEOTIDE SEQUENCE</scope>
    <source>
        <strain evidence="2">WA0000017839</strain>
    </source>
</reference>
<feature type="signal peptide" evidence="1">
    <location>
        <begin position="1"/>
        <end position="20"/>
    </location>
</feature>
<keyword evidence="1" id="KW-0732">Signal</keyword>
<dbReference type="Proteomes" id="UP000603453">
    <property type="component" value="Unassembled WGS sequence"/>
</dbReference>
<protein>
    <submittedName>
        <fullName evidence="2">Uncharacterized protein</fullName>
    </submittedName>
</protein>
<evidence type="ECO:0000313" key="3">
    <source>
        <dbReference type="Proteomes" id="UP000603453"/>
    </source>
</evidence>
<evidence type="ECO:0000313" key="2">
    <source>
        <dbReference type="EMBL" id="KAG2193422.1"/>
    </source>
</evidence>
<accession>A0A8H7QJC5</accession>
<name>A0A8H7QJC5_9FUNG</name>
<comment type="caution">
    <text evidence="2">The sequence shown here is derived from an EMBL/GenBank/DDBJ whole genome shotgun (WGS) entry which is preliminary data.</text>
</comment>
<proteinExistence type="predicted"/>
<feature type="chain" id="PRO_5034485843" evidence="1">
    <location>
        <begin position="21"/>
        <end position="262"/>
    </location>
</feature>
<evidence type="ECO:0000256" key="1">
    <source>
        <dbReference type="SAM" id="SignalP"/>
    </source>
</evidence>
<dbReference type="EMBL" id="JAEPRD010000234">
    <property type="protein sequence ID" value="KAG2193422.1"/>
    <property type="molecule type" value="Genomic_DNA"/>
</dbReference>
<organism evidence="2 3">
    <name type="scientific">Mucor saturninus</name>
    <dbReference type="NCBI Taxonomy" id="64648"/>
    <lineage>
        <taxon>Eukaryota</taxon>
        <taxon>Fungi</taxon>
        <taxon>Fungi incertae sedis</taxon>
        <taxon>Mucoromycota</taxon>
        <taxon>Mucoromycotina</taxon>
        <taxon>Mucoromycetes</taxon>
        <taxon>Mucorales</taxon>
        <taxon>Mucorineae</taxon>
        <taxon>Mucoraceae</taxon>
        <taxon>Mucor</taxon>
    </lineage>
</organism>
<sequence>MNRLLCLFVLYCIIFTFTSANTVGVISSVSVNNLQRLPSKENVIRRHLAIILNKRASRTIPNNPQLFSCIIAEIKARIQTDITSKISASIFQKVKANLSIKASVFGGVIKIEDAEVEAIQTAVVDGLQTKITQTVDEKFEKVISDSISPQIDAMLPSQKVLTTNQLTNVLMKAETIVRSEINVTLPEIEKTLKSSVNTQLKAHIKDVEVDIPGVLKIQISAKINVVSSVKTVVTSIYKSYANVSVAITVKSYIKGIQQAMKK</sequence>
<dbReference type="AlphaFoldDB" id="A0A8H7QJC5"/>
<feature type="non-terminal residue" evidence="2">
    <location>
        <position position="1"/>
    </location>
</feature>